<dbReference type="InterPro" id="IPR004358">
    <property type="entry name" value="Sig_transdc_His_kin-like_C"/>
</dbReference>
<keyword evidence="7" id="KW-1133">Transmembrane helix</keyword>
<dbReference type="PROSITE" id="PS50109">
    <property type="entry name" value="HIS_KIN"/>
    <property type="match status" value="1"/>
</dbReference>
<evidence type="ECO:0000313" key="13">
    <source>
        <dbReference type="Proteomes" id="UP001041814"/>
    </source>
</evidence>
<dbReference type="SUPFAM" id="SSF55874">
    <property type="entry name" value="ATPase domain of HSP90 chaperone/DNA topoisomerase II/histidine kinase"/>
    <property type="match status" value="1"/>
</dbReference>
<evidence type="ECO:0000256" key="5">
    <source>
        <dbReference type="ARBA" id="ARBA00022777"/>
    </source>
</evidence>
<dbReference type="NCBIfam" id="TIGR00229">
    <property type="entry name" value="sensory_box"/>
    <property type="match status" value="4"/>
</dbReference>
<evidence type="ECO:0000259" key="11">
    <source>
        <dbReference type="PROSITE" id="PS50113"/>
    </source>
</evidence>
<evidence type="ECO:0000256" key="1">
    <source>
        <dbReference type="ARBA" id="ARBA00000085"/>
    </source>
</evidence>
<dbReference type="Gene3D" id="3.30.565.10">
    <property type="entry name" value="Histidine kinase-like ATPase, C-terminal domain"/>
    <property type="match status" value="1"/>
</dbReference>
<evidence type="ECO:0000256" key="4">
    <source>
        <dbReference type="ARBA" id="ARBA00022679"/>
    </source>
</evidence>
<dbReference type="Pfam" id="PF00512">
    <property type="entry name" value="HisKA"/>
    <property type="match status" value="1"/>
</dbReference>
<dbReference type="SMART" id="SM00448">
    <property type="entry name" value="REC"/>
    <property type="match status" value="1"/>
</dbReference>
<organism evidence="12 13">
    <name type="scientific">Rubrivivax gelatinosus</name>
    <name type="common">Rhodocyclus gelatinosus</name>
    <name type="synonym">Rhodopseudomonas gelatinosa</name>
    <dbReference type="NCBI Taxonomy" id="28068"/>
    <lineage>
        <taxon>Bacteria</taxon>
        <taxon>Pseudomonadati</taxon>
        <taxon>Pseudomonadota</taxon>
        <taxon>Betaproteobacteria</taxon>
        <taxon>Burkholderiales</taxon>
        <taxon>Sphaerotilaceae</taxon>
        <taxon>Rubrivivax</taxon>
    </lineage>
</organism>
<keyword evidence="13" id="KW-1185">Reference proteome</keyword>
<dbReference type="InterPro" id="IPR003661">
    <property type="entry name" value="HisK_dim/P_dom"/>
</dbReference>
<dbReference type="EC" id="2.7.13.3" evidence="2"/>
<dbReference type="PROSITE" id="PS50112">
    <property type="entry name" value="PAS"/>
    <property type="match status" value="3"/>
</dbReference>
<keyword evidence="7" id="KW-0472">Membrane</keyword>
<dbReference type="Pfam" id="PF08448">
    <property type="entry name" value="PAS_4"/>
    <property type="match status" value="3"/>
</dbReference>
<evidence type="ECO:0000256" key="3">
    <source>
        <dbReference type="ARBA" id="ARBA00022553"/>
    </source>
</evidence>
<dbReference type="InterPro" id="IPR035965">
    <property type="entry name" value="PAS-like_dom_sf"/>
</dbReference>
<dbReference type="Proteomes" id="UP001041814">
    <property type="component" value="Unassembled WGS sequence"/>
</dbReference>
<dbReference type="PANTHER" id="PTHR43304:SF1">
    <property type="entry name" value="PAC DOMAIN-CONTAINING PROTEIN"/>
    <property type="match status" value="1"/>
</dbReference>
<feature type="domain" description="PAC" evidence="11">
    <location>
        <begin position="526"/>
        <end position="578"/>
    </location>
</feature>
<feature type="domain" description="Response regulatory" evidence="9">
    <location>
        <begin position="1100"/>
        <end position="1216"/>
    </location>
</feature>
<dbReference type="InterPro" id="IPR000700">
    <property type="entry name" value="PAS-assoc_C"/>
</dbReference>
<keyword evidence="7" id="KW-0812">Transmembrane</keyword>
<evidence type="ECO:0000256" key="2">
    <source>
        <dbReference type="ARBA" id="ARBA00012438"/>
    </source>
</evidence>
<reference evidence="12" key="1">
    <citation type="submission" date="2017-08" db="EMBL/GenBank/DDBJ databases">
        <authorList>
            <person name="Imhoff J.F."/>
            <person name="Rahn T."/>
            <person name="Kuenzel S."/>
            <person name="Neulinger S.C."/>
        </authorList>
    </citation>
    <scope>NUCLEOTIDE SEQUENCE</scope>
    <source>
        <strain evidence="12">IM 151</strain>
    </source>
</reference>
<accession>A0ABS1DR78</accession>
<dbReference type="Gene3D" id="3.30.450.20">
    <property type="entry name" value="PAS domain"/>
    <property type="match status" value="5"/>
</dbReference>
<dbReference type="InterPro" id="IPR001789">
    <property type="entry name" value="Sig_transdc_resp-reg_receiver"/>
</dbReference>
<dbReference type="EMBL" id="NRRU01000018">
    <property type="protein sequence ID" value="MBK1712461.1"/>
    <property type="molecule type" value="Genomic_DNA"/>
</dbReference>
<dbReference type="PROSITE" id="PS50110">
    <property type="entry name" value="RESPONSE_REGULATORY"/>
    <property type="match status" value="1"/>
</dbReference>
<dbReference type="CDD" id="cd00130">
    <property type="entry name" value="PAS"/>
    <property type="match status" value="4"/>
</dbReference>
<dbReference type="CDD" id="cd00156">
    <property type="entry name" value="REC"/>
    <property type="match status" value="1"/>
</dbReference>
<dbReference type="InterPro" id="IPR013656">
    <property type="entry name" value="PAS_4"/>
</dbReference>
<dbReference type="SMART" id="SM00388">
    <property type="entry name" value="HisKA"/>
    <property type="match status" value="1"/>
</dbReference>
<name>A0ABS1DR78_RUBGE</name>
<feature type="domain" description="PAS" evidence="10">
    <location>
        <begin position="448"/>
        <end position="521"/>
    </location>
</feature>
<dbReference type="SUPFAM" id="SSF52172">
    <property type="entry name" value="CheY-like"/>
    <property type="match status" value="1"/>
</dbReference>
<evidence type="ECO:0000259" key="9">
    <source>
        <dbReference type="PROSITE" id="PS50110"/>
    </source>
</evidence>
<feature type="domain" description="Histidine kinase" evidence="8">
    <location>
        <begin position="852"/>
        <end position="1076"/>
    </location>
</feature>
<dbReference type="SMART" id="SM00387">
    <property type="entry name" value="HATPase_c"/>
    <property type="match status" value="1"/>
</dbReference>
<reference evidence="12" key="2">
    <citation type="journal article" date="2020" name="Microorganisms">
        <title>Osmotic Adaptation and Compatible Solute Biosynthesis of Phototrophic Bacteria as Revealed from Genome Analyses.</title>
        <authorList>
            <person name="Imhoff J.F."/>
            <person name="Rahn T."/>
            <person name="Kunzel S."/>
            <person name="Keller A."/>
            <person name="Neulinger S.C."/>
        </authorList>
    </citation>
    <scope>NUCLEOTIDE SEQUENCE</scope>
    <source>
        <strain evidence="12">IM 151</strain>
    </source>
</reference>
<evidence type="ECO:0000259" key="8">
    <source>
        <dbReference type="PROSITE" id="PS50109"/>
    </source>
</evidence>
<dbReference type="Gene3D" id="1.10.287.130">
    <property type="match status" value="1"/>
</dbReference>
<sequence>MANKSRRDPLGPRHHQERLALAVLLLVVGLTLALVRFRARDDLLATETARLAGQATAVRSVLAQQIQSTQSVLAALRAGMAPARPAAIQLPLSAVGEAMLGVDDVFRVDADGRVIAAGRPGSQPAAFGGLPAVRARDRLHLLLAPDRERPDSWRLLMLLPLDDGGWLGAALDTEYARVVLAAVRYAPDMLVSLSHGSGRVLMSEPVRPGSAAIDLSRSSQPFMNHRASGLETSVQRGLSALSGDERLFAITTLRAPLVPMDGELVFGTNRSVEAVLRDWKRQTFIATVLFVLLSAISAVGLALMHRRQRAASESQREQSERLALALRGADLGLWDNDFVRGGGTVNARWCEILGLAPRTGQDMRAAWLERLHPEDRERVLAAEDLHLAGGNEAYEAIYRLRHADGRWVWVLDRGKVLERAADGSPLRMAGTLLDINARMLERQALERSERRLAITLQSIGDGVIVTDRRACITRLNTTAERLTGWTDAEAFGRPLAEVLRIFNQTSGEPVANPAETVLATGRIVELANDTALIARDGRRLYIEDSAAPIPGADGSVDGVVLVFSDVTERYVARQALRERERLLAGITDALPGPVSRLDLQGRYLFANAAYREWFGADPAAMVGRGIAEIIGAPLHERVHTYLQRVRGGETVRFDVPLTTVDGVVRQALVTLLPDRDADGTVRGHFAITFDIGDLKRAEEALRAGERRLRVLLENLMTGVVVYGADLAVRDANPAALRLLGMQDLEALRACDEAGSWNLVDEDDMPLAPERYPAARARREQRRIADLVVGVQRPEGGTVWALCNAVPLTGDDGRIESVVVTFADMTARREADRFERRKREAQKLEAIGTLAGGIAHDFNNILAGILGRLTLAREDAAAGRPVHEHLEQAMHAGLRAVALVRKILEFSRGESGSRALQPAAAIVEETLDLLRAMVPAGVRLDARLPAQPVCVEVDATQLQQVLMNLATNAWHALPESGGHVEFGLERLDPAAADGLGEPALAGAAVAHLWVRDDGSGIAPELRSRIFDPFFTTKEVGKGTGLGLSVVHGIVQAHDGVIRVDSTPGAGSSFHVYLRSPEPPAPAPAVAAGAPPAPAAPLRGGRVLLVDDDASVAEVHGQLLRRAGLRVRVCSGGAEALALLQAAASDFDIVVTDYNMPDASGLDLARRIAALAPALPVVLSSGFVDDALRARAAAAGVRFVVPKEESHERLVPVVAALLAAQAGS</sequence>
<evidence type="ECO:0000313" key="12">
    <source>
        <dbReference type="EMBL" id="MBK1712461.1"/>
    </source>
</evidence>
<dbReference type="Pfam" id="PF08447">
    <property type="entry name" value="PAS_3"/>
    <property type="match status" value="1"/>
</dbReference>
<feature type="transmembrane region" description="Helical" evidence="7">
    <location>
        <begin position="20"/>
        <end position="37"/>
    </location>
</feature>
<feature type="domain" description="PAS" evidence="10">
    <location>
        <begin position="579"/>
        <end position="649"/>
    </location>
</feature>
<comment type="caution">
    <text evidence="12">The sequence shown here is derived from an EMBL/GenBank/DDBJ whole genome shotgun (WGS) entry which is preliminary data.</text>
</comment>
<evidence type="ECO:0000256" key="7">
    <source>
        <dbReference type="SAM" id="Phobius"/>
    </source>
</evidence>
<dbReference type="InterPro" id="IPR005467">
    <property type="entry name" value="His_kinase_dom"/>
</dbReference>
<comment type="catalytic activity">
    <reaction evidence="1">
        <text>ATP + protein L-histidine = ADP + protein N-phospho-L-histidine.</text>
        <dbReference type="EC" id="2.7.13.3"/>
    </reaction>
</comment>
<keyword evidence="3 6" id="KW-0597">Phosphoprotein</keyword>
<dbReference type="SMART" id="SM00091">
    <property type="entry name" value="PAS"/>
    <property type="match status" value="4"/>
</dbReference>
<evidence type="ECO:0000259" key="10">
    <source>
        <dbReference type="PROSITE" id="PS50112"/>
    </source>
</evidence>
<dbReference type="PANTHER" id="PTHR43304">
    <property type="entry name" value="PHYTOCHROME-LIKE PROTEIN CPH1"/>
    <property type="match status" value="1"/>
</dbReference>
<proteinExistence type="predicted"/>
<dbReference type="PRINTS" id="PR00344">
    <property type="entry name" value="BCTRLSENSOR"/>
</dbReference>
<dbReference type="CDD" id="cd00082">
    <property type="entry name" value="HisKA"/>
    <property type="match status" value="1"/>
</dbReference>
<dbReference type="SUPFAM" id="SSF55785">
    <property type="entry name" value="PYP-like sensor domain (PAS domain)"/>
    <property type="match status" value="4"/>
</dbReference>
<feature type="transmembrane region" description="Helical" evidence="7">
    <location>
        <begin position="284"/>
        <end position="304"/>
    </location>
</feature>
<dbReference type="PROSITE" id="PS50113">
    <property type="entry name" value="PAC"/>
    <property type="match status" value="4"/>
</dbReference>
<dbReference type="InterPro" id="IPR000014">
    <property type="entry name" value="PAS"/>
</dbReference>
<dbReference type="SUPFAM" id="SSF47384">
    <property type="entry name" value="Homodimeric domain of signal transducing histidine kinase"/>
    <property type="match status" value="1"/>
</dbReference>
<keyword evidence="5 12" id="KW-0418">Kinase</keyword>
<evidence type="ECO:0000256" key="6">
    <source>
        <dbReference type="PROSITE-ProRule" id="PRU00169"/>
    </source>
</evidence>
<dbReference type="InterPro" id="IPR013655">
    <property type="entry name" value="PAS_fold_3"/>
</dbReference>
<feature type="modified residue" description="4-aspartylphosphate" evidence="6">
    <location>
        <position position="1151"/>
    </location>
</feature>
<dbReference type="InterPro" id="IPR001610">
    <property type="entry name" value="PAC"/>
</dbReference>
<dbReference type="InterPro" id="IPR036890">
    <property type="entry name" value="HATPase_C_sf"/>
</dbReference>
<feature type="domain" description="PAC" evidence="11">
    <location>
        <begin position="394"/>
        <end position="447"/>
    </location>
</feature>
<dbReference type="InterPro" id="IPR011006">
    <property type="entry name" value="CheY-like_superfamily"/>
</dbReference>
<dbReference type="InterPro" id="IPR036097">
    <property type="entry name" value="HisK_dim/P_sf"/>
</dbReference>
<dbReference type="Gene3D" id="3.40.50.2300">
    <property type="match status" value="1"/>
</dbReference>
<dbReference type="GO" id="GO:0016301">
    <property type="term" value="F:kinase activity"/>
    <property type="evidence" value="ECO:0007669"/>
    <property type="project" value="UniProtKB-KW"/>
</dbReference>
<gene>
    <name evidence="12" type="ORF">CKO43_06665</name>
</gene>
<feature type="domain" description="PAC" evidence="11">
    <location>
        <begin position="651"/>
        <end position="703"/>
    </location>
</feature>
<dbReference type="Pfam" id="PF02518">
    <property type="entry name" value="HATPase_c"/>
    <property type="match status" value="1"/>
</dbReference>
<dbReference type="SMART" id="SM00086">
    <property type="entry name" value="PAC"/>
    <property type="match status" value="4"/>
</dbReference>
<feature type="domain" description="PAC" evidence="11">
    <location>
        <begin position="784"/>
        <end position="836"/>
    </location>
</feature>
<protein>
    <recommendedName>
        <fullName evidence="2">histidine kinase</fullName>
        <ecNumber evidence="2">2.7.13.3</ecNumber>
    </recommendedName>
</protein>
<keyword evidence="4" id="KW-0808">Transferase</keyword>
<feature type="domain" description="PAS" evidence="10">
    <location>
        <begin position="704"/>
        <end position="747"/>
    </location>
</feature>
<dbReference type="InterPro" id="IPR052162">
    <property type="entry name" value="Sensor_kinase/Photoreceptor"/>
</dbReference>
<dbReference type="Pfam" id="PF00072">
    <property type="entry name" value="Response_reg"/>
    <property type="match status" value="1"/>
</dbReference>
<dbReference type="InterPro" id="IPR003594">
    <property type="entry name" value="HATPase_dom"/>
</dbReference>